<keyword evidence="3" id="KW-1185">Reference proteome</keyword>
<dbReference type="EMBL" id="CACRXK020004697">
    <property type="protein sequence ID" value="CAB4003688.1"/>
    <property type="molecule type" value="Genomic_DNA"/>
</dbReference>
<protein>
    <submittedName>
        <fullName evidence="2">Uncharacterized protein</fullName>
    </submittedName>
</protein>
<feature type="compositionally biased region" description="Basic and acidic residues" evidence="1">
    <location>
        <begin position="27"/>
        <end position="40"/>
    </location>
</feature>
<evidence type="ECO:0000256" key="1">
    <source>
        <dbReference type="SAM" id="MobiDB-lite"/>
    </source>
</evidence>
<comment type="caution">
    <text evidence="2">The sequence shown here is derived from an EMBL/GenBank/DDBJ whole genome shotgun (WGS) entry which is preliminary data.</text>
</comment>
<accession>A0A6S7IM72</accession>
<proteinExistence type="predicted"/>
<reference evidence="2" key="1">
    <citation type="submission" date="2020-04" db="EMBL/GenBank/DDBJ databases">
        <authorList>
            <person name="Alioto T."/>
            <person name="Alioto T."/>
            <person name="Gomez Garrido J."/>
        </authorList>
    </citation>
    <scope>NUCLEOTIDE SEQUENCE</scope>
    <source>
        <strain evidence="2">A484AB</strain>
    </source>
</reference>
<evidence type="ECO:0000313" key="3">
    <source>
        <dbReference type="Proteomes" id="UP001152795"/>
    </source>
</evidence>
<feature type="region of interest" description="Disordered" evidence="1">
    <location>
        <begin position="15"/>
        <end position="40"/>
    </location>
</feature>
<evidence type="ECO:0000313" key="2">
    <source>
        <dbReference type="EMBL" id="CAB4003688.1"/>
    </source>
</evidence>
<dbReference type="AlphaFoldDB" id="A0A6S7IM72"/>
<name>A0A6S7IM72_PARCT</name>
<gene>
    <name evidence="2" type="ORF">PACLA_8A032424</name>
</gene>
<sequence>MTELLGVRSLFESPSFGSMEAGISSDIEARSDRRKRKSEELKPEDINMKIFLVHGGETDVVRIFDENLKLTEEKMRGYLKEVDLEGQGFIKTVEVSTETDENGRIINHKKENNLLQKDR</sequence>
<dbReference type="OrthoDB" id="5988715at2759"/>
<dbReference type="Proteomes" id="UP001152795">
    <property type="component" value="Unassembled WGS sequence"/>
</dbReference>
<organism evidence="2 3">
    <name type="scientific">Paramuricea clavata</name>
    <name type="common">Red gorgonian</name>
    <name type="synonym">Violescent sea-whip</name>
    <dbReference type="NCBI Taxonomy" id="317549"/>
    <lineage>
        <taxon>Eukaryota</taxon>
        <taxon>Metazoa</taxon>
        <taxon>Cnidaria</taxon>
        <taxon>Anthozoa</taxon>
        <taxon>Octocorallia</taxon>
        <taxon>Malacalcyonacea</taxon>
        <taxon>Plexauridae</taxon>
        <taxon>Paramuricea</taxon>
    </lineage>
</organism>